<sequence length="274" mass="31346">MEKTIQEVALGSFNYVASKYNILYATLYRHVKSGSAEKTLGRFRTVFKQVQKNQLVEYLQTKDNLFSGMTRDEFKKLAYDIVEGLEFPILFKIEALVMNCIQTYLYVLQNLLQLLEVGDLIVHKCLDFMIFCRKHQHEASRIINMDETGIKTTTNKSPKMLSIARKKQVGTIASTERGKLTTAVCCCNAIGSFIPPFNLFARKLMQARILDGFSSVAAVSSTSERKVMLILDNYESHKYIEALDFAKENNIWFLSFAPHMKHRMQPLIIAVYGP</sequence>
<reference evidence="1 2" key="1">
    <citation type="submission" date="2023-02" db="EMBL/GenBank/DDBJ databases">
        <title>LHISI_Scaffold_Assembly.</title>
        <authorList>
            <person name="Stuart O.P."/>
            <person name="Cleave R."/>
            <person name="Magrath M.J.L."/>
            <person name="Mikheyev A.S."/>
        </authorList>
    </citation>
    <scope>NUCLEOTIDE SEQUENCE [LARGE SCALE GENOMIC DNA]</scope>
    <source>
        <strain evidence="1">Daus_M_001</strain>
        <tissue evidence="1">Leg muscle</tissue>
    </source>
</reference>
<dbReference type="EMBL" id="JARBHB010000004">
    <property type="protein sequence ID" value="KAJ8886677.1"/>
    <property type="molecule type" value="Genomic_DNA"/>
</dbReference>
<proteinExistence type="predicted"/>
<dbReference type="Proteomes" id="UP001159363">
    <property type="component" value="Chromosome X"/>
</dbReference>
<organism evidence="1 2">
    <name type="scientific">Dryococelus australis</name>
    <dbReference type="NCBI Taxonomy" id="614101"/>
    <lineage>
        <taxon>Eukaryota</taxon>
        <taxon>Metazoa</taxon>
        <taxon>Ecdysozoa</taxon>
        <taxon>Arthropoda</taxon>
        <taxon>Hexapoda</taxon>
        <taxon>Insecta</taxon>
        <taxon>Pterygota</taxon>
        <taxon>Neoptera</taxon>
        <taxon>Polyneoptera</taxon>
        <taxon>Phasmatodea</taxon>
        <taxon>Verophasmatodea</taxon>
        <taxon>Anareolatae</taxon>
        <taxon>Phasmatidae</taxon>
        <taxon>Eurycanthinae</taxon>
        <taxon>Dryococelus</taxon>
    </lineage>
</organism>
<comment type="caution">
    <text evidence="1">The sequence shown here is derived from an EMBL/GenBank/DDBJ whole genome shotgun (WGS) entry which is preliminary data.</text>
</comment>
<keyword evidence="2" id="KW-1185">Reference proteome</keyword>
<protein>
    <recommendedName>
        <fullName evidence="3">DDE-1 domain-containing protein</fullName>
    </recommendedName>
</protein>
<dbReference type="PANTHER" id="PTHR19303:SF71">
    <property type="entry name" value="ZINC FINGER PHD-TYPE DOMAIN-CONTAINING PROTEIN"/>
    <property type="match status" value="1"/>
</dbReference>
<evidence type="ECO:0000313" key="2">
    <source>
        <dbReference type="Proteomes" id="UP001159363"/>
    </source>
</evidence>
<name>A0ABQ9HQP1_9NEOP</name>
<evidence type="ECO:0008006" key="3">
    <source>
        <dbReference type="Google" id="ProtNLM"/>
    </source>
</evidence>
<gene>
    <name evidence="1" type="ORF">PR048_012889</name>
</gene>
<accession>A0ABQ9HQP1</accession>
<evidence type="ECO:0000313" key="1">
    <source>
        <dbReference type="EMBL" id="KAJ8886677.1"/>
    </source>
</evidence>
<dbReference type="PANTHER" id="PTHR19303">
    <property type="entry name" value="TRANSPOSON"/>
    <property type="match status" value="1"/>
</dbReference>
<dbReference type="InterPro" id="IPR050863">
    <property type="entry name" value="CenT-Element_Derived"/>
</dbReference>